<proteinExistence type="inferred from homology"/>
<evidence type="ECO:0000256" key="1">
    <source>
        <dbReference type="ARBA" id="ARBA00010333"/>
    </source>
</evidence>
<name>A0ABV3YVX2_9PSED</name>
<dbReference type="RefSeq" id="WP_369287892.1">
    <property type="nucleotide sequence ID" value="NZ_JBFTEG010000009.1"/>
</dbReference>
<dbReference type="InterPro" id="IPR001638">
    <property type="entry name" value="Solute-binding_3/MltF_N"/>
</dbReference>
<dbReference type="EMBL" id="JBFTEG010000009">
    <property type="protein sequence ID" value="MEX6502923.1"/>
    <property type="molecule type" value="Genomic_DNA"/>
</dbReference>
<gene>
    <name evidence="4" type="ORF">AB5S05_12675</name>
</gene>
<evidence type="ECO:0000256" key="2">
    <source>
        <dbReference type="ARBA" id="ARBA00022729"/>
    </source>
</evidence>
<accession>A0ABV3YVX2</accession>
<dbReference type="Gene3D" id="3.40.190.10">
    <property type="entry name" value="Periplasmic binding protein-like II"/>
    <property type="match status" value="2"/>
</dbReference>
<dbReference type="SMART" id="SM00062">
    <property type="entry name" value="PBPb"/>
    <property type="match status" value="1"/>
</dbReference>
<evidence type="ECO:0000313" key="5">
    <source>
        <dbReference type="Proteomes" id="UP001560296"/>
    </source>
</evidence>
<organism evidence="4 5">
    <name type="scientific">Pseudomonas zhanjiangensis</name>
    <dbReference type="NCBI Taxonomy" id="3239015"/>
    <lineage>
        <taxon>Bacteria</taxon>
        <taxon>Pseudomonadati</taxon>
        <taxon>Pseudomonadota</taxon>
        <taxon>Gammaproteobacteria</taxon>
        <taxon>Pseudomonadales</taxon>
        <taxon>Pseudomonadaceae</taxon>
        <taxon>Pseudomonas</taxon>
    </lineage>
</organism>
<comment type="similarity">
    <text evidence="1">Belongs to the bacterial solute-binding protein 3 family.</text>
</comment>
<dbReference type="PANTHER" id="PTHR35936">
    <property type="entry name" value="MEMBRANE-BOUND LYTIC MUREIN TRANSGLYCOSYLASE F"/>
    <property type="match status" value="1"/>
</dbReference>
<comment type="caution">
    <text evidence="4">The sequence shown here is derived from an EMBL/GenBank/DDBJ whole genome shotgun (WGS) entry which is preliminary data.</text>
</comment>
<sequence>MSPGYGRRIALAWFCLLLAGPLQARELLAVGTRFPGVFERQDDGQYAGLATSLLREALEPLGYRLSFALYPWARAQHMVELGQADILIGPYKNATREAQFAFSDRPFYRDRIVFYRSSARQLDWDGDYRPLAGRRIGVVRGWFYGEGFERAREQLELITVEGVENGLRMLGQGRLDLLASNQRNTRPVLLALGISDSFSQLAPLIDQQDGYFAFPRQDGHRALRMDFDRSFERLIEQGRLAQLADRWQVVIP</sequence>
<keyword evidence="5" id="KW-1185">Reference proteome</keyword>
<dbReference type="Pfam" id="PF00497">
    <property type="entry name" value="SBP_bac_3"/>
    <property type="match status" value="1"/>
</dbReference>
<protein>
    <submittedName>
        <fullName evidence="4">Substrate-binding periplasmic protein</fullName>
    </submittedName>
</protein>
<reference evidence="4 5" key="1">
    <citation type="submission" date="2024-07" db="EMBL/GenBank/DDBJ databases">
        <authorList>
            <person name="Li M."/>
        </authorList>
    </citation>
    <scope>NUCLEOTIDE SEQUENCE [LARGE SCALE GENOMIC DNA]</scope>
    <source>
        <strain evidence="4 5">25A3E</strain>
    </source>
</reference>
<dbReference type="SUPFAM" id="SSF53850">
    <property type="entry name" value="Periplasmic binding protein-like II"/>
    <property type="match status" value="1"/>
</dbReference>
<feature type="domain" description="Solute-binding protein family 3/N-terminal" evidence="3">
    <location>
        <begin position="27"/>
        <end position="251"/>
    </location>
</feature>
<evidence type="ECO:0000259" key="3">
    <source>
        <dbReference type="SMART" id="SM00062"/>
    </source>
</evidence>
<dbReference type="Proteomes" id="UP001560296">
    <property type="component" value="Unassembled WGS sequence"/>
</dbReference>
<evidence type="ECO:0000313" key="4">
    <source>
        <dbReference type="EMBL" id="MEX6502923.1"/>
    </source>
</evidence>
<dbReference type="PANTHER" id="PTHR35936:SF25">
    <property type="entry name" value="ABC TRANSPORTER SUBSTRATE-BINDING PROTEIN"/>
    <property type="match status" value="1"/>
</dbReference>
<keyword evidence="2" id="KW-0732">Signal</keyword>